<feature type="transmembrane region" description="Helical" evidence="16">
    <location>
        <begin position="401"/>
        <end position="427"/>
    </location>
</feature>
<feature type="binding site" evidence="15">
    <location>
        <position position="21"/>
    </location>
    <ligand>
        <name>Mg(2+)</name>
        <dbReference type="ChEBI" id="CHEBI:18420"/>
        <label>2</label>
    </ligand>
</feature>
<dbReference type="PANTHER" id="PTHR43185:SF1">
    <property type="entry name" value="FE(2+) TRANSPORTER FEOB"/>
    <property type="match status" value="1"/>
</dbReference>
<keyword evidence="7 16" id="KW-1133">Transmembrane helix</keyword>
<evidence type="ECO:0000256" key="4">
    <source>
        <dbReference type="ARBA" id="ARBA00022496"/>
    </source>
</evidence>
<keyword evidence="4" id="KW-0410">Iron transport</keyword>
<keyword evidence="10 14" id="KW-0342">GTP-binding</keyword>
<keyword evidence="11 16" id="KW-0472">Membrane</keyword>
<dbReference type="EMBL" id="CP002737">
    <property type="protein sequence ID" value="AEF96432.1"/>
    <property type="molecule type" value="Genomic_DNA"/>
</dbReference>
<feature type="transmembrane region" description="Helical" evidence="16">
    <location>
        <begin position="619"/>
        <end position="641"/>
    </location>
</feature>
<evidence type="ECO:0000256" key="5">
    <source>
        <dbReference type="ARBA" id="ARBA00022692"/>
    </source>
</evidence>
<keyword evidence="5 16" id="KW-0812">Transmembrane</keyword>
<evidence type="ECO:0000256" key="6">
    <source>
        <dbReference type="ARBA" id="ARBA00022741"/>
    </source>
</evidence>
<dbReference type="InterPro" id="IPR003373">
    <property type="entry name" value="Fe2_transport_prot-B"/>
</dbReference>
<dbReference type="Pfam" id="PF17910">
    <property type="entry name" value="FeoB_Cyto"/>
    <property type="match status" value="1"/>
</dbReference>
<dbReference type="GO" id="GO:0015093">
    <property type="term" value="F:ferrous iron transmembrane transporter activity"/>
    <property type="evidence" value="ECO:0007669"/>
    <property type="project" value="UniProtKB-UniRule"/>
</dbReference>
<evidence type="ECO:0000256" key="14">
    <source>
        <dbReference type="PIRSR" id="PIRSR603373-1"/>
    </source>
</evidence>
<organism evidence="19">
    <name type="scientific">Methanotorris igneus (strain DSM 5666 / JCM 11834 / Kol 5)</name>
    <dbReference type="NCBI Taxonomy" id="880724"/>
    <lineage>
        <taxon>Archaea</taxon>
        <taxon>Methanobacteriati</taxon>
        <taxon>Methanobacteriota</taxon>
        <taxon>Methanomada group</taxon>
        <taxon>Methanococci</taxon>
        <taxon>Methanococcales</taxon>
        <taxon>Methanocaldococcaceae</taxon>
        <taxon>Methanotorris</taxon>
    </lineage>
</organism>
<dbReference type="Proteomes" id="UP000009227">
    <property type="component" value="Chromosome"/>
</dbReference>
<feature type="transmembrane region" description="Helical" evidence="16">
    <location>
        <begin position="549"/>
        <end position="568"/>
    </location>
</feature>
<keyword evidence="9" id="KW-0406">Ion transport</keyword>
<dbReference type="PANTHER" id="PTHR43185">
    <property type="entry name" value="FERROUS IRON TRANSPORT PROTEIN B"/>
    <property type="match status" value="1"/>
</dbReference>
<evidence type="ECO:0000256" key="10">
    <source>
        <dbReference type="ARBA" id="ARBA00023134"/>
    </source>
</evidence>
<feature type="domain" description="FeoB-type G" evidence="17">
    <location>
        <begin position="1"/>
        <end position="159"/>
    </location>
</feature>
<feature type="binding site" evidence="15">
    <location>
        <position position="22"/>
    </location>
    <ligand>
        <name>Mg(2+)</name>
        <dbReference type="ChEBI" id="CHEBI:18420"/>
        <label>1</label>
    </ligand>
</feature>
<dbReference type="HOGENOM" id="CLU_013350_3_0_2"/>
<reference evidence="18 19" key="1">
    <citation type="submission" date="2011-05" db="EMBL/GenBank/DDBJ databases">
        <title>Complete sequence of Methanotorris igneus Kol 5.</title>
        <authorList>
            <consortium name="US DOE Joint Genome Institute"/>
            <person name="Lucas S."/>
            <person name="Han J."/>
            <person name="Lapidus A."/>
            <person name="Cheng J.-F."/>
            <person name="Goodwin L."/>
            <person name="Pitluck S."/>
            <person name="Peters L."/>
            <person name="Mikhailova N."/>
            <person name="Chertkov O."/>
            <person name="Han C."/>
            <person name="Tapia R."/>
            <person name="Land M."/>
            <person name="Hauser L."/>
            <person name="Kyrpides N."/>
            <person name="Ivanova N."/>
            <person name="Pagani I."/>
            <person name="Sieprawska-Lupa M."/>
            <person name="Whitman W."/>
            <person name="Woyke T."/>
        </authorList>
    </citation>
    <scope>NUCLEOTIDE SEQUENCE [LARGE SCALE GENOMIC DNA]</scope>
    <source>
        <strain evidence="19">DSM 5666 / JCM 11834 / Kol 5</strain>
    </source>
</reference>
<dbReference type="PROSITE" id="PS51711">
    <property type="entry name" value="G_FEOB"/>
    <property type="match status" value="1"/>
</dbReference>
<feature type="binding site" evidence="14">
    <location>
        <begin position="7"/>
        <end position="14"/>
    </location>
    <ligand>
        <name>GTP</name>
        <dbReference type="ChEBI" id="CHEBI:37565"/>
        <label>1</label>
    </ligand>
</feature>
<evidence type="ECO:0000313" key="19">
    <source>
        <dbReference type="Proteomes" id="UP000009227"/>
    </source>
</evidence>
<keyword evidence="19" id="KW-1185">Reference proteome</keyword>
<name>F6BD71_METIK</name>
<dbReference type="OrthoDB" id="85305at2157"/>
<evidence type="ECO:0000256" key="2">
    <source>
        <dbReference type="ARBA" id="ARBA00022448"/>
    </source>
</evidence>
<evidence type="ECO:0000256" key="3">
    <source>
        <dbReference type="ARBA" id="ARBA00022475"/>
    </source>
</evidence>
<evidence type="ECO:0000256" key="11">
    <source>
        <dbReference type="ARBA" id="ARBA00023136"/>
    </source>
</evidence>
<evidence type="ECO:0000256" key="13">
    <source>
        <dbReference type="NCBIfam" id="TIGR00437"/>
    </source>
</evidence>
<feature type="transmembrane region" description="Helical" evidence="16">
    <location>
        <begin position="522"/>
        <end position="542"/>
    </location>
</feature>
<dbReference type="GO" id="GO:0046872">
    <property type="term" value="F:metal ion binding"/>
    <property type="evidence" value="ECO:0007669"/>
    <property type="project" value="UniProtKB-KW"/>
</dbReference>
<dbReference type="InterPro" id="IPR041069">
    <property type="entry name" value="FeoB_Cyto"/>
</dbReference>
<dbReference type="Gene3D" id="1.10.287.1770">
    <property type="match status" value="1"/>
</dbReference>
<feature type="binding site" evidence="14">
    <location>
        <begin position="113"/>
        <end position="116"/>
    </location>
    <ligand>
        <name>GTP</name>
        <dbReference type="ChEBI" id="CHEBI:37565"/>
        <label>1</label>
    </ligand>
</feature>
<protein>
    <recommendedName>
        <fullName evidence="12 13">Ferrous iron transport protein B</fullName>
    </recommendedName>
</protein>
<feature type="transmembrane region" description="Helical" evidence="16">
    <location>
        <begin position="262"/>
        <end position="281"/>
    </location>
</feature>
<evidence type="ECO:0000313" key="18">
    <source>
        <dbReference type="EMBL" id="AEF96432.1"/>
    </source>
</evidence>
<evidence type="ECO:0000256" key="16">
    <source>
        <dbReference type="SAM" id="Phobius"/>
    </source>
</evidence>
<feature type="transmembrane region" description="Helical" evidence="16">
    <location>
        <begin position="433"/>
        <end position="453"/>
    </location>
</feature>
<keyword evidence="3" id="KW-1003">Cell membrane</keyword>
<dbReference type="InterPro" id="IPR011640">
    <property type="entry name" value="Fe2_transport_prot_B_C"/>
</dbReference>
<evidence type="ECO:0000256" key="9">
    <source>
        <dbReference type="ARBA" id="ARBA00023065"/>
    </source>
</evidence>
<keyword evidence="15" id="KW-0479">Metal-binding</keyword>
<dbReference type="STRING" id="880724.Metig_0889"/>
<feature type="transmembrane region" description="Helical" evidence="16">
    <location>
        <begin position="367"/>
        <end position="389"/>
    </location>
</feature>
<dbReference type="NCBIfam" id="TIGR00231">
    <property type="entry name" value="small_GTP"/>
    <property type="match status" value="1"/>
</dbReference>
<comment type="subcellular location">
    <subcellularLocation>
        <location evidence="1">Cell membrane</location>
        <topology evidence="1">Multi-pass membrane protein</topology>
    </subcellularLocation>
</comment>
<dbReference type="InterPro" id="IPR011642">
    <property type="entry name" value="Gate_dom"/>
</dbReference>
<keyword evidence="15" id="KW-0460">Magnesium</keyword>
<accession>F6BD71</accession>
<dbReference type="AlphaFoldDB" id="F6BD71"/>
<feature type="binding site" evidence="14">
    <location>
        <begin position="53"/>
        <end position="56"/>
    </location>
    <ligand>
        <name>GTP</name>
        <dbReference type="ChEBI" id="CHEBI:37565"/>
        <label>1</label>
    </ligand>
</feature>
<gene>
    <name evidence="18" type="ordered locus">Metig_0889</name>
</gene>
<dbReference type="RefSeq" id="WP_013799034.1">
    <property type="nucleotide sequence ID" value="NC_015562.1"/>
</dbReference>
<dbReference type="GeneID" id="10643733"/>
<feature type="transmembrane region" description="Helical" evidence="16">
    <location>
        <begin position="588"/>
        <end position="607"/>
    </location>
</feature>
<keyword evidence="6 14" id="KW-0547">Nucleotide-binding</keyword>
<evidence type="ECO:0000256" key="8">
    <source>
        <dbReference type="ARBA" id="ARBA00023004"/>
    </source>
</evidence>
<evidence type="ECO:0000256" key="7">
    <source>
        <dbReference type="ARBA" id="ARBA00022989"/>
    </source>
</evidence>
<feature type="transmembrane region" description="Helical" evidence="16">
    <location>
        <begin position="491"/>
        <end position="510"/>
    </location>
</feature>
<dbReference type="GO" id="GO:0005886">
    <property type="term" value="C:plasma membrane"/>
    <property type="evidence" value="ECO:0007669"/>
    <property type="project" value="UniProtKB-SubCell"/>
</dbReference>
<dbReference type="InterPro" id="IPR006073">
    <property type="entry name" value="GTP-bd"/>
</dbReference>
<dbReference type="InterPro" id="IPR027417">
    <property type="entry name" value="P-loop_NTPase"/>
</dbReference>
<dbReference type="Pfam" id="PF02421">
    <property type="entry name" value="FeoB_N"/>
    <property type="match status" value="1"/>
</dbReference>
<dbReference type="CDD" id="cd01879">
    <property type="entry name" value="FeoB"/>
    <property type="match status" value="1"/>
</dbReference>
<feature type="binding site" evidence="14">
    <location>
        <begin position="32"/>
        <end position="36"/>
    </location>
    <ligand>
        <name>GTP</name>
        <dbReference type="ChEBI" id="CHEBI:37565"/>
        <label>1</label>
    </ligand>
</feature>
<dbReference type="Pfam" id="PF07670">
    <property type="entry name" value="Gate"/>
    <property type="match status" value="2"/>
</dbReference>
<keyword evidence="2" id="KW-0813">Transport</keyword>
<sequence length="642" mass="72227">MRIALIGNPNVGKSTLFNLLTGGRVYVGNWPGVTVEKKEGVFIYGDEKIEIIDLPGVYNLSGSAMDEIVVKKYFLTEKPDLIVNIADINTLDRDLYLTLELLDTGYNVLLVLNKIDSTNVIVDEKKLKELLGIDVVKISAKKNIGIEDLKKKILENLKNKRKPKIRYNKEIEDIINKIIEILKRDENLKNYNLRFLAVKLLENDQIVKEIVKNSKVSKDIEELLKNIKVDISKERYKIIDKIVKECIKREEKRDITDLLDRIFTHEVYGILALIPIVWILFKITFDFAQPFVDIIDYFISYLADYASKSIGDKVLASLVADGIIGGVGSVLTFLPNIAFLFISLSILGETGLLARLPLLTEKILNKFGLPGLAILPIIMSFGCNVPGILATRIIENERDRLVTILINPFITCPARLPALIILSALLFPKNPGLILLLMYFVGIAAALFSALLFRKAIFKDQPEPLIIELPKYHFPNIKMALKNAWENIYSFIRKAGTVILFGSILIWFLSSFGPSGYVSDISLSYSAIIGKYLSYIFQIFGWDWKLSSALIYGFIAKENVVSTLAILYGVGEESLKATLSTLPKASLLSYMVFFTLYIPCLATIAVIKQEAGWKWAIFSVIYSTFVAFIAALIVYMIGLLIF</sequence>
<dbReference type="KEGG" id="mig:Metig_0889"/>
<dbReference type="Gene3D" id="3.40.50.300">
    <property type="entry name" value="P-loop containing nucleotide triphosphate hydrolases"/>
    <property type="match status" value="1"/>
</dbReference>
<evidence type="ECO:0000256" key="12">
    <source>
        <dbReference type="ARBA" id="ARBA00031200"/>
    </source>
</evidence>
<evidence type="ECO:0000256" key="15">
    <source>
        <dbReference type="PIRSR" id="PIRSR603373-2"/>
    </source>
</evidence>
<dbReference type="InterPro" id="IPR030389">
    <property type="entry name" value="G_FEOB_dom"/>
</dbReference>
<dbReference type="Pfam" id="PF07664">
    <property type="entry name" value="FeoB_C"/>
    <property type="match status" value="1"/>
</dbReference>
<proteinExistence type="predicted"/>
<dbReference type="NCBIfam" id="TIGR00437">
    <property type="entry name" value="feoB"/>
    <property type="match status" value="1"/>
</dbReference>
<dbReference type="SUPFAM" id="SSF52540">
    <property type="entry name" value="P-loop containing nucleoside triphosphate hydrolases"/>
    <property type="match status" value="1"/>
</dbReference>
<feature type="binding site" evidence="15">
    <location>
        <position position="18"/>
    </location>
    <ligand>
        <name>Mg(2+)</name>
        <dbReference type="ChEBI" id="CHEBI:18420"/>
        <label>2</label>
    </ligand>
</feature>
<evidence type="ECO:0000256" key="1">
    <source>
        <dbReference type="ARBA" id="ARBA00004651"/>
    </source>
</evidence>
<dbReference type="GO" id="GO:0005525">
    <property type="term" value="F:GTP binding"/>
    <property type="evidence" value="ECO:0007669"/>
    <property type="project" value="UniProtKB-KW"/>
</dbReference>
<feature type="transmembrane region" description="Helical" evidence="16">
    <location>
        <begin position="318"/>
        <end position="347"/>
    </location>
</feature>
<dbReference type="InterPro" id="IPR050860">
    <property type="entry name" value="FeoB_GTPase"/>
</dbReference>
<evidence type="ECO:0000259" key="17">
    <source>
        <dbReference type="PROSITE" id="PS51711"/>
    </source>
</evidence>
<dbReference type="InterPro" id="IPR005225">
    <property type="entry name" value="Small_GTP-bd"/>
</dbReference>
<dbReference type="PRINTS" id="PR00326">
    <property type="entry name" value="GTP1OBG"/>
</dbReference>
<keyword evidence="8" id="KW-0408">Iron</keyword>